<dbReference type="Pfam" id="PF00085">
    <property type="entry name" value="Thioredoxin"/>
    <property type="match status" value="1"/>
</dbReference>
<feature type="chain" id="PRO_5008686922" evidence="2">
    <location>
        <begin position="23"/>
        <end position="165"/>
    </location>
</feature>
<keyword evidence="1" id="KW-0676">Redox-active center</keyword>
<dbReference type="Proteomes" id="UP000199184">
    <property type="component" value="Unassembled WGS sequence"/>
</dbReference>
<dbReference type="InterPro" id="IPR017937">
    <property type="entry name" value="Thioredoxin_CS"/>
</dbReference>
<dbReference type="SUPFAM" id="SSF52833">
    <property type="entry name" value="Thioredoxin-like"/>
    <property type="match status" value="1"/>
</dbReference>
<proteinExistence type="predicted"/>
<evidence type="ECO:0000256" key="1">
    <source>
        <dbReference type="ARBA" id="ARBA00023284"/>
    </source>
</evidence>
<dbReference type="RefSeq" id="WP_091967131.1">
    <property type="nucleotide sequence ID" value="NZ_FMAI01000044.1"/>
</dbReference>
<organism evidence="4 5">
    <name type="scientific">Bradyrhizobium shewense</name>
    <dbReference type="NCBI Taxonomy" id="1761772"/>
    <lineage>
        <taxon>Bacteria</taxon>
        <taxon>Pseudomonadati</taxon>
        <taxon>Pseudomonadota</taxon>
        <taxon>Alphaproteobacteria</taxon>
        <taxon>Hyphomicrobiales</taxon>
        <taxon>Nitrobacteraceae</taxon>
        <taxon>Bradyrhizobium</taxon>
    </lineage>
</organism>
<keyword evidence="4" id="KW-0413">Isomerase</keyword>
<evidence type="ECO:0000313" key="4">
    <source>
        <dbReference type="EMBL" id="SCB55539.1"/>
    </source>
</evidence>
<protein>
    <submittedName>
        <fullName evidence="4">Thiol-disulfide isomerase or thioredoxin</fullName>
    </submittedName>
</protein>
<dbReference type="EMBL" id="FMAI01000044">
    <property type="protein sequence ID" value="SCB55539.1"/>
    <property type="molecule type" value="Genomic_DNA"/>
</dbReference>
<dbReference type="AlphaFoldDB" id="A0A1C3XTG4"/>
<dbReference type="PROSITE" id="PS00194">
    <property type="entry name" value="THIOREDOXIN_1"/>
    <property type="match status" value="1"/>
</dbReference>
<dbReference type="PROSITE" id="PS51352">
    <property type="entry name" value="THIOREDOXIN_2"/>
    <property type="match status" value="1"/>
</dbReference>
<dbReference type="InterPro" id="IPR036249">
    <property type="entry name" value="Thioredoxin-like_sf"/>
</dbReference>
<accession>A0A1C3XTG4</accession>
<keyword evidence="2" id="KW-0732">Signal</keyword>
<feature type="domain" description="Thioredoxin" evidence="3">
    <location>
        <begin position="12"/>
        <end position="163"/>
    </location>
</feature>
<evidence type="ECO:0000259" key="3">
    <source>
        <dbReference type="PROSITE" id="PS51352"/>
    </source>
</evidence>
<evidence type="ECO:0000256" key="2">
    <source>
        <dbReference type="SAM" id="SignalP"/>
    </source>
</evidence>
<dbReference type="CDD" id="cd02966">
    <property type="entry name" value="TlpA_like_family"/>
    <property type="match status" value="1"/>
</dbReference>
<evidence type="ECO:0000313" key="5">
    <source>
        <dbReference type="Proteomes" id="UP000199184"/>
    </source>
</evidence>
<dbReference type="GO" id="GO:0015036">
    <property type="term" value="F:disulfide oxidoreductase activity"/>
    <property type="evidence" value="ECO:0007669"/>
    <property type="project" value="UniProtKB-ARBA"/>
</dbReference>
<gene>
    <name evidence="4" type="ORF">GA0061098_104419</name>
</gene>
<sequence>MRFRFAGIASLVVLIASAAALGASPALKPFERGTWQSVLRGHAGRPVLVHFWGVTCGPCKVELPLLGQFAKDHPDVDVVTVSADLVPNLPAATQSMLDKAGLASTENFIFNDGFVERLRFEIDPAWQGDIPRTMLISREGAITTIEGSAEIADLEKWSAQQRSKH</sequence>
<dbReference type="GO" id="GO:0016853">
    <property type="term" value="F:isomerase activity"/>
    <property type="evidence" value="ECO:0007669"/>
    <property type="project" value="UniProtKB-KW"/>
</dbReference>
<name>A0A1C3XTG4_9BRAD</name>
<dbReference type="Gene3D" id="3.40.30.10">
    <property type="entry name" value="Glutaredoxin"/>
    <property type="match status" value="1"/>
</dbReference>
<reference evidence="5" key="1">
    <citation type="submission" date="2016-08" db="EMBL/GenBank/DDBJ databases">
        <authorList>
            <person name="Varghese N."/>
            <person name="Submissions Spin"/>
        </authorList>
    </citation>
    <scope>NUCLEOTIDE SEQUENCE [LARGE SCALE GENOMIC DNA]</scope>
    <source>
        <strain evidence="5">ERR11</strain>
    </source>
</reference>
<dbReference type="InterPro" id="IPR013766">
    <property type="entry name" value="Thioredoxin_domain"/>
</dbReference>
<feature type="signal peptide" evidence="2">
    <location>
        <begin position="1"/>
        <end position="22"/>
    </location>
</feature>
<keyword evidence="5" id="KW-1185">Reference proteome</keyword>